<evidence type="ECO:0000313" key="3">
    <source>
        <dbReference type="Proteomes" id="UP000018735"/>
    </source>
</evidence>
<name>A0A0F6CL13_MYCGL</name>
<organism evidence="2 3">
    <name type="scientific">Mycoplasmoides gallisepticum S6</name>
    <dbReference type="NCBI Taxonomy" id="1006581"/>
    <lineage>
        <taxon>Bacteria</taxon>
        <taxon>Bacillati</taxon>
        <taxon>Mycoplasmatota</taxon>
        <taxon>Mycoplasmoidales</taxon>
        <taxon>Mycoplasmoidaceae</taxon>
        <taxon>Mycoplasmoides</taxon>
    </lineage>
</organism>
<feature type="transmembrane region" description="Helical" evidence="1">
    <location>
        <begin position="41"/>
        <end position="67"/>
    </location>
</feature>
<dbReference type="Proteomes" id="UP000018735">
    <property type="component" value="Chromosome"/>
</dbReference>
<evidence type="ECO:0000313" key="2">
    <source>
        <dbReference type="EMBL" id="AHB99785.1"/>
    </source>
</evidence>
<gene>
    <name evidence="2" type="ORF">GCW_02965</name>
</gene>
<dbReference type="KEGG" id="mgz:GCW_02965"/>
<dbReference type="RefSeq" id="WP_023893708.1">
    <property type="nucleotide sequence ID" value="NC_023030.2"/>
</dbReference>
<keyword evidence="1" id="KW-0812">Transmembrane</keyword>
<protein>
    <recommendedName>
        <fullName evidence="4">PDxFFG protein</fullName>
    </recommendedName>
</protein>
<dbReference type="EMBL" id="CP006916">
    <property type="protein sequence ID" value="AHB99785.1"/>
    <property type="molecule type" value="Genomic_DNA"/>
</dbReference>
<keyword evidence="1" id="KW-1133">Transmembrane helix</keyword>
<keyword evidence="1" id="KW-0472">Membrane</keyword>
<dbReference type="eggNOG" id="ENOG5033R76">
    <property type="taxonomic scope" value="Bacteria"/>
</dbReference>
<reference evidence="2 3" key="1">
    <citation type="journal article" date="2011" name="PLoS ONE">
        <title>Core proteome of the minimal cell: comparative proteomics of three mollicute species.</title>
        <authorList>
            <person name="Fisunov G.Y."/>
            <person name="Alexeev D.G."/>
            <person name="Bazaleev N.A."/>
            <person name="Ladygina V.G."/>
            <person name="Galyamina M.A."/>
            <person name="Kondratov I.G."/>
            <person name="Zhukova N.A."/>
            <person name="Serebryakova M.V."/>
            <person name="Demina I.A."/>
            <person name="Govorun V.M."/>
        </authorList>
    </citation>
    <scope>NUCLEOTIDE SEQUENCE [LARGE SCALE GENOMIC DNA]</scope>
    <source>
        <strain evidence="2 3">S6</strain>
    </source>
</reference>
<proteinExistence type="predicted"/>
<dbReference type="NCBIfam" id="NF012210">
    <property type="entry name" value="PDxFFG"/>
    <property type="match status" value="1"/>
</dbReference>
<accession>A0A0F6CL13</accession>
<evidence type="ECO:0000256" key="1">
    <source>
        <dbReference type="SAM" id="Phobius"/>
    </source>
</evidence>
<evidence type="ECO:0008006" key="4">
    <source>
        <dbReference type="Google" id="ProtNLM"/>
    </source>
</evidence>
<sequence>MIARSSNHFLINIINVSQKRTNKKERTGSMLKKWSLKSKSLLLKTGLALGVISLASGVIIGSMVGFAENSAEKNGQLSPANKQLFDNDYSKIYDQNGNLNPELTITNANKTAQTGRTSSDATEFWFLDNPNQKYDFDQFFSEYYKRFNEPFVLEIKYGSFSFFDEYVLAVRPKQFLEFTNWFITNVAWGPDLLTLDSFRLVPGVEQNGNAITLGSHSTLHKEVSEIKFFPDAFFGSLPIHSTISGPGNEVDSLTYSVFSNETSKKDLDQFLKNIPLTSALKNDIQREGNSDSTVGFGEIYRASKLVNKTFKISIGSPTTDQQNRNAPPVYRSPIIVNENFTQTDLDELKTQYPALNSQTLDLFKTYQIKSVKVTAPTQNKTEPALDLTVAEPGSETTLNLNVDLNSLNNSRYVSYKTLLSAYQDNISNYLNFYDMDSYLNNEFYLYQDDNKLNHFYNLFVEAINENPDLKALSSLEEQQAKVKKYKVVSFEKTNNAQAQEYSLKVNLQEVLENSQEGASSSLEFVANKANDYSPEGFDDFLEAINYQGGIDPVSLFYTPTDNQARDEQGNPLTGLDSRSYQLYVSVYNNLIKKVVKKYPHLLRQLDGPNVQRTVDSNGVFQYQVVEGPFKGFTPSDRIGLPTVLAALVPGFNGLPIDFLKYVATHEYGHHYTLDQGQAFIDRDNPVIVGGLSTRGGASEASFFSYRALINYLDARSNLEVVRVNANNQITPSGKFLRFRFGILDENGNVLRYETEPLEDIWGTANANDSLSEVLRNKKRRFLQDFSGLTEAAKLRNVAIRDLFFANSFDSDSGTINPSISGLAKAFVKSETEGGTSEYKWAPVTAASIISQLTDGAGNPLLNRSVFVSQNDQLSFRIFETEPNKPNVITKINMFNKDGSPVIQVPLNVELSPAELAYVQRQAKVISDSISATINKNLADNGWDSAGTVLGGEISASVGSAIQSEGVSALVEKIKTRSESSELSPFANRFDDKSRKGFSYLALENSLSLQLVTLINNYLSFSDIDTQQRAGSRQGTSASYIRSDANKIVAVEKTTASPKQFSNFDTYVFPFVRGNKFLGEISNADDDGLIKGINGIASDNQLRTTQGLYNLNFTNTILTALGLFAPQGRNNLISYATKSSTQNGSNAQNSYVLEGATAFYKKIAETLRSATSTGMSNADKAATGIAKIDDENVLVVNPFGSDLTASDRSLLATVPTDKKINVAASSTAQTQTMSTFNSKNLSELLSFVSLDYSKATYDSQTKQYNWDVNYVKTKFDLNAIEKLPVPNLPAAATLRAAITAAGTNTTAKNQALANYAIYLFRHSNLFMSVKDFSPATDLVKNRAVFSQLYGVTMLDRNFTRYYVEDLTPELDDGVNFDTKRLQAFFAKFVKDNKLEAVQNQLSFHDLLLLTGNIVYYANNGNVGLTLSSFIFGYFSPGLSSDDVINYNATRVEPLLADKFTDYVYNIAETLTRDYVQTTYAPNIKDFENVPNFLGGLSEAMSGLDYIVDATNINKVNDIRTSQTDLAKALQTVYLGPKYTAFYDELIKIQPDAVSKFNDAVYEFFAASDEVTRVRQATPNDTNAIAQALANQIVARQKVTDAQNVLNELKAKARGMFFKNNDNNFFQTNERRTSSYFGQFISKNNGYFKDRFEKLTIGAELYDENLNPVIDNNIRTVDFNGNKVNKRPEAFFLSQLYNYGVSKRTVSGLFRNQSLDALALYGYVPTELASKIGYLRFTNVLTNQAVYLKVNTQRTNNIFWLQKQGDPNSKRTIEDYGYTSWLSDYALMGKYRDALLRPGNAYTVDFVDKDHNFLQTVDLGDVQYISENAKAVEQSPVKIENQNTTVDGNKRIKTVISIDFQFNVTN</sequence>
<dbReference type="HOGENOM" id="CLU_243300_0_0_14"/>